<accession>A0AAD9QN18</accession>
<proteinExistence type="predicted"/>
<dbReference type="AlphaFoldDB" id="A0AAD9QN18"/>
<dbReference type="PANTHER" id="PTHR33198">
    <property type="entry name" value="ANK_REP_REGION DOMAIN-CONTAINING PROTEIN-RELATED"/>
    <property type="match status" value="1"/>
</dbReference>
<reference evidence="1" key="2">
    <citation type="journal article" date="2023" name="Science">
        <title>Genomic signatures of disease resistance in endangered staghorn corals.</title>
        <authorList>
            <person name="Vollmer S.V."/>
            <person name="Selwyn J.D."/>
            <person name="Despard B.A."/>
            <person name="Roesel C.L."/>
        </authorList>
    </citation>
    <scope>NUCLEOTIDE SEQUENCE</scope>
    <source>
        <strain evidence="1">K2</strain>
    </source>
</reference>
<evidence type="ECO:0000313" key="2">
    <source>
        <dbReference type="Proteomes" id="UP001249851"/>
    </source>
</evidence>
<sequence>MDFNAKKWKLMRITMKKQPFIFNFTLKGSVLEEVNEFRDLGFLTNHHLSWNSHIDTITSKANRILGLIKRTCRGWKDTETLKTLYCTLVRSQVEYGPVVWSPYTSRNIDKLERIQWRGTKFILGQNDISYEDRLKCLNMLSLENRRYLFDVVFLYKVLNGYLNIELIPLLNFYSKADPYKFRHVDDYSLKWNYARTTKFKNSYFNRIVEMWNSLPLEIRLAPNLESPISAVFGARHCKPSSQQIAEDRGEQKFSKLHITNMPPKPEGSSVSVQVQEAVAQPNTTLKTLLRTATLLTCIGLDALDVYEGLEFDSEDDKQDIDIVLQKLQRYCIGETNEIYERYRFNKRDQKPNESLDVYVTALRTLAKTCNCGVLENSLIRDWIVIGVRDNQTRKKLLQVSKLTLKECIDICRSYETSSHQLKEINQEEVSAITQSNEKKSREIHCKFRAKKHI</sequence>
<name>A0AAD9QN18_ACRCE</name>
<protein>
    <submittedName>
        <fullName evidence="1">Uncharacterized protein</fullName>
    </submittedName>
</protein>
<dbReference type="EMBL" id="JARQWQ010000023">
    <property type="protein sequence ID" value="KAK2564322.1"/>
    <property type="molecule type" value="Genomic_DNA"/>
</dbReference>
<reference evidence="1" key="1">
    <citation type="journal article" date="2023" name="G3 (Bethesda)">
        <title>Whole genome assembly and annotation of the endangered Caribbean coral Acropora cervicornis.</title>
        <authorList>
            <person name="Selwyn J.D."/>
            <person name="Vollmer S.V."/>
        </authorList>
    </citation>
    <scope>NUCLEOTIDE SEQUENCE</scope>
    <source>
        <strain evidence="1">K2</strain>
    </source>
</reference>
<organism evidence="1 2">
    <name type="scientific">Acropora cervicornis</name>
    <name type="common">Staghorn coral</name>
    <dbReference type="NCBI Taxonomy" id="6130"/>
    <lineage>
        <taxon>Eukaryota</taxon>
        <taxon>Metazoa</taxon>
        <taxon>Cnidaria</taxon>
        <taxon>Anthozoa</taxon>
        <taxon>Hexacorallia</taxon>
        <taxon>Scleractinia</taxon>
        <taxon>Astrocoeniina</taxon>
        <taxon>Acroporidae</taxon>
        <taxon>Acropora</taxon>
    </lineage>
</organism>
<gene>
    <name evidence="1" type="ORF">P5673_012582</name>
</gene>
<keyword evidence="2" id="KW-1185">Reference proteome</keyword>
<dbReference type="Proteomes" id="UP001249851">
    <property type="component" value="Unassembled WGS sequence"/>
</dbReference>
<comment type="caution">
    <text evidence="1">The sequence shown here is derived from an EMBL/GenBank/DDBJ whole genome shotgun (WGS) entry which is preliminary data.</text>
</comment>
<evidence type="ECO:0000313" key="1">
    <source>
        <dbReference type="EMBL" id="KAK2564322.1"/>
    </source>
</evidence>